<dbReference type="PIRSF" id="PIRSF002161">
    <property type="entry name" value="Ribosomal_L5"/>
    <property type="match status" value="1"/>
</dbReference>
<dbReference type="PROSITE" id="PS00358">
    <property type="entry name" value="RIBOSOMAL_L5"/>
    <property type="match status" value="1"/>
</dbReference>
<dbReference type="GO" id="GO:0000049">
    <property type="term" value="F:tRNA binding"/>
    <property type="evidence" value="ECO:0007669"/>
    <property type="project" value="UniProtKB-UniRule"/>
</dbReference>
<dbReference type="HAMAP" id="MF_01333_B">
    <property type="entry name" value="Ribosomal_uL5_B"/>
    <property type="match status" value="1"/>
</dbReference>
<gene>
    <name evidence="5" type="primary">rplE</name>
    <name evidence="9" type="ORF">A2Y64_08620</name>
</gene>
<reference evidence="9 10" key="1">
    <citation type="journal article" date="2016" name="Nat. Commun.">
        <title>Thousands of microbial genomes shed light on interconnected biogeochemical processes in an aquifer system.</title>
        <authorList>
            <person name="Anantharaman K."/>
            <person name="Brown C.T."/>
            <person name="Hug L.A."/>
            <person name="Sharon I."/>
            <person name="Castelle C.J."/>
            <person name="Probst A.J."/>
            <person name="Thomas B.C."/>
            <person name="Singh A."/>
            <person name="Wilkins M.J."/>
            <person name="Karaoz U."/>
            <person name="Brodie E.L."/>
            <person name="Williams K.H."/>
            <person name="Hubbard S.S."/>
            <person name="Banfield J.F."/>
        </authorList>
    </citation>
    <scope>NUCLEOTIDE SEQUENCE [LARGE SCALE GENOMIC DNA]</scope>
</reference>
<dbReference type="STRING" id="1817816.A2Y64_08620"/>
<evidence type="ECO:0000259" key="8">
    <source>
        <dbReference type="Pfam" id="PF00673"/>
    </source>
</evidence>
<keyword evidence="3 5" id="KW-0687">Ribonucleoprotein</keyword>
<dbReference type="Gene3D" id="3.30.1440.10">
    <property type="match status" value="1"/>
</dbReference>
<comment type="function">
    <text evidence="5">This is 1 of the proteins that bind and probably mediate the attachment of the 5S RNA into the large ribosomal subunit, where it forms part of the central protuberance. In the 70S ribosome it contacts protein S13 of the 30S subunit (bridge B1b), connecting the 2 subunits; this bridge is implicated in subunit movement. Contacts the P site tRNA; the 5S rRNA and some of its associated proteins might help stabilize positioning of ribosome-bound tRNAs.</text>
</comment>
<dbReference type="Pfam" id="PF00281">
    <property type="entry name" value="Ribosomal_L5"/>
    <property type="match status" value="1"/>
</dbReference>
<dbReference type="InterPro" id="IPR020930">
    <property type="entry name" value="Ribosomal_uL5_bac-type"/>
</dbReference>
<sequence length="183" mass="20416">MAPRLKEIYETKVRAALAKRFGYSNPMQVPRLEKIVLNRGIGTAKDNPKAIEGAVGDLTAISGQKPVLTKARKSIAQFKLRAGFIVGCQVTLRRDRMYEFFDRLVNFAIPQIRDFRGMSDRSFDGRGNFNLGLNEQLIFPEIDYDDIASIAGVTVTICTTAGNDEEGKALLSELGMPFRRPSR</sequence>
<comment type="subunit">
    <text evidence="5">Part of the 50S ribosomal subunit; part of the 5S rRNA/L5/L18/L25 subcomplex. Contacts the 5S rRNA and the P site tRNA. Forms a bridge to the 30S subunit in the 70S ribosome.</text>
</comment>
<dbReference type="InterPro" id="IPR031310">
    <property type="entry name" value="Ribosomal_uL5_N"/>
</dbReference>
<evidence type="ECO:0000256" key="5">
    <source>
        <dbReference type="HAMAP-Rule" id="MF_01333"/>
    </source>
</evidence>
<dbReference type="AlphaFoldDB" id="A0A1F5F3E8"/>
<dbReference type="InterPro" id="IPR022803">
    <property type="entry name" value="Ribosomal_uL5_dom_sf"/>
</dbReference>
<evidence type="ECO:0000259" key="7">
    <source>
        <dbReference type="Pfam" id="PF00281"/>
    </source>
</evidence>
<organism evidence="9 10">
    <name type="scientific">Candidatus Coatesbacteria bacterium RBG_13_66_14</name>
    <dbReference type="NCBI Taxonomy" id="1817816"/>
    <lineage>
        <taxon>Bacteria</taxon>
        <taxon>Candidatus Coatesiibacteriota</taxon>
    </lineage>
</organism>
<dbReference type="InterPro" id="IPR020929">
    <property type="entry name" value="Ribosomal_uL5_CS"/>
</dbReference>
<dbReference type="GO" id="GO:0006412">
    <property type="term" value="P:translation"/>
    <property type="evidence" value="ECO:0007669"/>
    <property type="project" value="UniProtKB-UniRule"/>
</dbReference>
<feature type="domain" description="Large ribosomal subunit protein uL5 N-terminal" evidence="7">
    <location>
        <begin position="25"/>
        <end position="81"/>
    </location>
</feature>
<name>A0A1F5F3E8_9BACT</name>
<keyword evidence="5" id="KW-0699">rRNA-binding</keyword>
<evidence type="ECO:0000256" key="1">
    <source>
        <dbReference type="ARBA" id="ARBA00008553"/>
    </source>
</evidence>
<feature type="domain" description="Large ribosomal subunit protein uL5 C-terminal" evidence="8">
    <location>
        <begin position="86"/>
        <end position="178"/>
    </location>
</feature>
<dbReference type="Pfam" id="PF00673">
    <property type="entry name" value="Ribosomal_L5_C"/>
    <property type="match status" value="1"/>
</dbReference>
<dbReference type="Proteomes" id="UP000177187">
    <property type="component" value="Unassembled WGS sequence"/>
</dbReference>
<dbReference type="EMBL" id="MFAF01000107">
    <property type="protein sequence ID" value="OGD74096.1"/>
    <property type="molecule type" value="Genomic_DNA"/>
</dbReference>
<dbReference type="InterPro" id="IPR002132">
    <property type="entry name" value="Ribosomal_uL5"/>
</dbReference>
<dbReference type="GO" id="GO:0005840">
    <property type="term" value="C:ribosome"/>
    <property type="evidence" value="ECO:0007669"/>
    <property type="project" value="UniProtKB-KW"/>
</dbReference>
<comment type="similarity">
    <text evidence="1 5 6">Belongs to the universal ribosomal protein uL5 family.</text>
</comment>
<evidence type="ECO:0000256" key="4">
    <source>
        <dbReference type="ARBA" id="ARBA00035245"/>
    </source>
</evidence>
<dbReference type="GO" id="GO:0019843">
    <property type="term" value="F:rRNA binding"/>
    <property type="evidence" value="ECO:0007669"/>
    <property type="project" value="UniProtKB-UniRule"/>
</dbReference>
<comment type="caution">
    <text evidence="9">The sequence shown here is derived from an EMBL/GenBank/DDBJ whole genome shotgun (WGS) entry which is preliminary data.</text>
</comment>
<accession>A0A1F5F3E8</accession>
<dbReference type="FunFam" id="3.30.1440.10:FF:000001">
    <property type="entry name" value="50S ribosomal protein L5"/>
    <property type="match status" value="1"/>
</dbReference>
<keyword evidence="2 5" id="KW-0689">Ribosomal protein</keyword>
<dbReference type="PANTHER" id="PTHR11994">
    <property type="entry name" value="60S RIBOSOMAL PROTEIN L11-RELATED"/>
    <property type="match status" value="1"/>
</dbReference>
<dbReference type="NCBIfam" id="NF000585">
    <property type="entry name" value="PRK00010.1"/>
    <property type="match status" value="1"/>
</dbReference>
<evidence type="ECO:0000256" key="2">
    <source>
        <dbReference type="ARBA" id="ARBA00022980"/>
    </source>
</evidence>
<dbReference type="GO" id="GO:1990904">
    <property type="term" value="C:ribonucleoprotein complex"/>
    <property type="evidence" value="ECO:0007669"/>
    <property type="project" value="UniProtKB-KW"/>
</dbReference>
<dbReference type="SUPFAM" id="SSF55282">
    <property type="entry name" value="RL5-like"/>
    <property type="match status" value="1"/>
</dbReference>
<keyword evidence="5" id="KW-0694">RNA-binding</keyword>
<proteinExistence type="inferred from homology"/>
<dbReference type="GO" id="GO:0003735">
    <property type="term" value="F:structural constituent of ribosome"/>
    <property type="evidence" value="ECO:0007669"/>
    <property type="project" value="InterPro"/>
</dbReference>
<protein>
    <recommendedName>
        <fullName evidence="4 5">Large ribosomal subunit protein uL5</fullName>
    </recommendedName>
</protein>
<evidence type="ECO:0000313" key="9">
    <source>
        <dbReference type="EMBL" id="OGD74096.1"/>
    </source>
</evidence>
<keyword evidence="5" id="KW-0820">tRNA-binding</keyword>
<dbReference type="InterPro" id="IPR031309">
    <property type="entry name" value="Ribosomal_uL5_C"/>
</dbReference>
<evidence type="ECO:0000256" key="6">
    <source>
        <dbReference type="RuleBase" id="RU003930"/>
    </source>
</evidence>
<evidence type="ECO:0000313" key="10">
    <source>
        <dbReference type="Proteomes" id="UP000177187"/>
    </source>
</evidence>
<evidence type="ECO:0000256" key="3">
    <source>
        <dbReference type="ARBA" id="ARBA00023274"/>
    </source>
</evidence>